<dbReference type="SUPFAM" id="SSF49313">
    <property type="entry name" value="Cadherin-like"/>
    <property type="match status" value="3"/>
</dbReference>
<protein>
    <recommendedName>
        <fullName evidence="5">Dystroglycan-type cadherin-like domain-containing protein</fullName>
    </recommendedName>
</protein>
<feature type="compositionally biased region" description="Polar residues" evidence="1">
    <location>
        <begin position="519"/>
        <end position="528"/>
    </location>
</feature>
<feature type="region of interest" description="Disordered" evidence="1">
    <location>
        <begin position="421"/>
        <end position="443"/>
    </location>
</feature>
<evidence type="ECO:0000313" key="4">
    <source>
        <dbReference type="Proteomes" id="UP000186136"/>
    </source>
</evidence>
<keyword evidence="4" id="KW-1185">Reference proteome</keyword>
<evidence type="ECO:0000313" key="3">
    <source>
        <dbReference type="EMBL" id="GAV29937.1"/>
    </source>
</evidence>
<comment type="caution">
    <text evidence="3">The sequence shown here is derived from an EMBL/GenBank/DDBJ whole genome shotgun (WGS) entry which is preliminary data.</text>
</comment>
<dbReference type="InterPro" id="IPR015919">
    <property type="entry name" value="Cadherin-like_sf"/>
</dbReference>
<keyword evidence="2" id="KW-0812">Transmembrane</keyword>
<proteinExistence type="predicted"/>
<organism evidence="3 4">
    <name type="scientific">Pichia membranifaciens</name>
    <dbReference type="NCBI Taxonomy" id="4926"/>
    <lineage>
        <taxon>Eukaryota</taxon>
        <taxon>Fungi</taxon>
        <taxon>Dikarya</taxon>
        <taxon>Ascomycota</taxon>
        <taxon>Saccharomycotina</taxon>
        <taxon>Pichiomycetes</taxon>
        <taxon>Pichiales</taxon>
        <taxon>Pichiaceae</taxon>
        <taxon>Pichia</taxon>
    </lineage>
</organism>
<name>A0A1Q2YK66_9ASCO</name>
<feature type="region of interest" description="Disordered" evidence="1">
    <location>
        <begin position="499"/>
        <end position="528"/>
    </location>
</feature>
<dbReference type="AlphaFoldDB" id="A0A1Q2YK66"/>
<accession>A0A1Q2YK66</accession>
<dbReference type="GO" id="GO:0016020">
    <property type="term" value="C:membrane"/>
    <property type="evidence" value="ECO:0007669"/>
    <property type="project" value="InterPro"/>
</dbReference>
<feature type="region of interest" description="Disordered" evidence="1">
    <location>
        <begin position="324"/>
        <end position="343"/>
    </location>
</feature>
<reference evidence="3 4" key="1">
    <citation type="submission" date="2016-08" db="EMBL/GenBank/DDBJ databases">
        <title>Whole genome shotgun sequence of Pichia membranifaciens KS47-1.</title>
        <authorList>
            <person name="Konishi M."/>
            <person name="Ishida M."/>
            <person name="Arakawa T."/>
            <person name="Kato Y."/>
            <person name="Horiuchi J."/>
        </authorList>
    </citation>
    <scope>NUCLEOTIDE SEQUENCE [LARGE SCALE GENOMIC DNA]</scope>
    <source>
        <strain evidence="3 4">KS47-1</strain>
    </source>
</reference>
<keyword evidence="2" id="KW-0472">Membrane</keyword>
<dbReference type="Gene3D" id="2.60.40.10">
    <property type="entry name" value="Immunoglobulins"/>
    <property type="match status" value="2"/>
</dbReference>
<feature type="compositionally biased region" description="Low complexity" evidence="1">
    <location>
        <begin position="292"/>
        <end position="313"/>
    </location>
</feature>
<feature type="transmembrane region" description="Helical" evidence="2">
    <location>
        <begin position="391"/>
        <end position="412"/>
    </location>
</feature>
<keyword evidence="2" id="KW-1133">Transmembrane helix</keyword>
<evidence type="ECO:0008006" key="5">
    <source>
        <dbReference type="Google" id="ProtNLM"/>
    </source>
</evidence>
<dbReference type="Pfam" id="PF05345">
    <property type="entry name" value="He_PIG"/>
    <property type="match status" value="1"/>
</dbReference>
<dbReference type="GO" id="GO:0005509">
    <property type="term" value="F:calcium ion binding"/>
    <property type="evidence" value="ECO:0007669"/>
    <property type="project" value="InterPro"/>
</dbReference>
<dbReference type="EMBL" id="BDGI01000147">
    <property type="protein sequence ID" value="GAV29937.1"/>
    <property type="molecule type" value="Genomic_DNA"/>
</dbReference>
<dbReference type="InterPro" id="IPR013783">
    <property type="entry name" value="Ig-like_fold"/>
</dbReference>
<feature type="region of interest" description="Disordered" evidence="1">
    <location>
        <begin position="291"/>
        <end position="313"/>
    </location>
</feature>
<evidence type="ECO:0000256" key="2">
    <source>
        <dbReference type="SAM" id="Phobius"/>
    </source>
</evidence>
<sequence>MGTTNGYKGIILKAQDAFTIQFDSDTFQLPSSSSNKIVAYYGKSANRTSLPSWCFFDADTLTFSGTAPFVNSVNAPSLQFDLTLIATDYTGYSAAYSDFNIVVGGHELFLNASDGFNNIVKTNPGDTFSVDLPIDDIYLDDKQIEADQISNLVIYNGPSWVHVENNTQLAGTVPSDQTTNIVVNVTLFDTYGDSLFMDFDINVVHEIFAVDSISNVTVTDGSLFQYTLPDSYFKNKTATELDAVFTDSWLTFYHSNNTFVGKVPDDFKSTVIELDASMNSMKQVKKFYLTGKPKSSSSSRKSSSKLSSSSKASSSKKSLSSRVSSSSRISSSRPSFSAKLSSSKTMSSYGSASSFATAAFSSSSSVASATSSSSSLLNQNKNSDADTKKKLAIGLGVAIPIVAILSALLLFFCCCAKNRRKNQGEEGDTGDHPPPGSGALYMTKEQGSSNATITSARVLAEKNLTNLEKDGDDSSYYSVAQSTLTDGSNHNLYQAAKQQASTDQLLVDPNSSNSNNNSGIFNSWRRSSNGNLKTRDSLGSLATVATNELLTVNMINEAKLRKSQMIYPKMSKLRNINNSSDSMFNSEGTANLLATNNNSLATLREEANKYPISRDGSSQTISSSEAQLVGFKDSGSVSRKIQREEKSCQGELYNIGDDDDFGDNISN</sequence>
<evidence type="ECO:0000256" key="1">
    <source>
        <dbReference type="SAM" id="MobiDB-lite"/>
    </source>
</evidence>
<gene>
    <name evidence="3" type="ORF">PMKS-003443</name>
</gene>
<dbReference type="OrthoDB" id="41532at2759"/>
<dbReference type="Proteomes" id="UP000186136">
    <property type="component" value="Unassembled WGS sequence"/>
</dbReference>